<dbReference type="Proteomes" id="UP001230496">
    <property type="component" value="Chromosome"/>
</dbReference>
<reference evidence="3 4" key="1">
    <citation type="submission" date="2023-08" db="EMBL/GenBank/DDBJ databases">
        <title>Comparative genomics and taxonomic characterization of three novel marine species of genus Marivirga.</title>
        <authorList>
            <person name="Muhammad N."/>
            <person name="Kim S.-G."/>
        </authorList>
    </citation>
    <scope>NUCLEOTIDE SEQUENCE [LARGE SCALE GENOMIC DNA]</scope>
    <source>
        <strain evidence="3 4">BDSF4-3</strain>
    </source>
</reference>
<dbReference type="InterPro" id="IPR015943">
    <property type="entry name" value="WD40/YVTN_repeat-like_dom_sf"/>
</dbReference>
<evidence type="ECO:0000313" key="3">
    <source>
        <dbReference type="EMBL" id="WMN12208.1"/>
    </source>
</evidence>
<organism evidence="3 4">
    <name type="scientific">Marivirga salinarum</name>
    <dbReference type="NCBI Taxonomy" id="3059078"/>
    <lineage>
        <taxon>Bacteria</taxon>
        <taxon>Pseudomonadati</taxon>
        <taxon>Bacteroidota</taxon>
        <taxon>Cytophagia</taxon>
        <taxon>Cytophagales</taxon>
        <taxon>Marivirgaceae</taxon>
        <taxon>Marivirga</taxon>
    </lineage>
</organism>
<dbReference type="Pfam" id="PF21544">
    <property type="entry name" value="PorZ_N_b_propeller"/>
    <property type="match status" value="1"/>
</dbReference>
<evidence type="ECO:0000256" key="1">
    <source>
        <dbReference type="SAM" id="SignalP"/>
    </source>
</evidence>
<feature type="chain" id="PRO_5041395160" description="PorZ N-terminal beta-propeller domain-containing protein" evidence="1">
    <location>
        <begin position="20"/>
        <end position="720"/>
    </location>
</feature>
<keyword evidence="4" id="KW-1185">Reference proteome</keyword>
<dbReference type="EMBL" id="CP129971">
    <property type="protein sequence ID" value="WMN12208.1"/>
    <property type="molecule type" value="Genomic_DNA"/>
</dbReference>
<dbReference type="KEGG" id="msaa:QYS49_32825"/>
<dbReference type="InterPro" id="IPR011047">
    <property type="entry name" value="Quinoprotein_ADH-like_sf"/>
</dbReference>
<proteinExistence type="predicted"/>
<name>A0AA51NBR1_9BACT</name>
<feature type="domain" description="PorZ N-terminal beta-propeller" evidence="2">
    <location>
        <begin position="46"/>
        <end position="203"/>
    </location>
</feature>
<evidence type="ECO:0000313" key="4">
    <source>
        <dbReference type="Proteomes" id="UP001230496"/>
    </source>
</evidence>
<feature type="signal peptide" evidence="1">
    <location>
        <begin position="1"/>
        <end position="19"/>
    </location>
</feature>
<dbReference type="RefSeq" id="WP_308350116.1">
    <property type="nucleotide sequence ID" value="NZ_CP129971.1"/>
</dbReference>
<dbReference type="InterPro" id="IPR048954">
    <property type="entry name" value="PorZ_N"/>
</dbReference>
<dbReference type="AlphaFoldDB" id="A0AA51NBR1"/>
<gene>
    <name evidence="3" type="ORF">QYS49_32825</name>
</gene>
<sequence>MLKSISYLLLIFFSWSISAQDIPMGSWRNHADYSTAEITAVFDGKVFCATSNGLFYFDTEDGSLNTLSTTDGLSSVNISMLKVTNDLLLIGYEDGLMDVMDEDLSITTFREIYESDLRGDKMINGAVLVSDIIYLATDFGVVLYNSKENELINAFLDLAVNGETIKINDISTHDEKLYLSTAQGLLTGDLSGNINLKDFQNWNRDSIDNEGTSLLKTVFYEGNLYGWAENDSVYQIQNDNWESIYGTDASIQQLKVVNNELYLSLTNQIFQLKESKFEFAFTVTETNQIHDFNFFGGQFFLAEETSGLIRYQDGATETLTPQGTKGKTQSLHQLEQFTFHLAESTGGFSYFENGKWAYTGKDTEGKDLPLFRDVALDLISGNGIFLSEAEGLFSWDTENISSLNLGDSIITEWVSLAESPQASYWALVKTENNLYALFNPDTGDVLEMNLPAKNRINDYLIVPNGDHYLATNSGIFVFNPESGEERRLNTVLGNGNLPNNQIKDLAMGLSGQLWIATESGVAFFNRFQGVLQDENVDASQPIFEGFFLFDGIPVNHITIDGGNRKWMSTRDGLWLFDEDTERNILHLRRSNSPIVNNDIQQMVVNPLNGELFISSSSQFLSYRTDATRAGAFHTDVEVFPNPVRLSADNTVTIRGLAYNNEVMITDIAGNLIHKGKANGGTFSWDLGNYSGFRAKSGVYLVFSINPDGTETYQTKFALLP</sequence>
<dbReference type="SUPFAM" id="SSF50998">
    <property type="entry name" value="Quinoprotein alcohol dehydrogenase-like"/>
    <property type="match status" value="1"/>
</dbReference>
<keyword evidence="1" id="KW-0732">Signal</keyword>
<dbReference type="Gene3D" id="2.130.10.10">
    <property type="entry name" value="YVTN repeat-like/Quinoprotein amine dehydrogenase"/>
    <property type="match status" value="3"/>
</dbReference>
<evidence type="ECO:0000259" key="2">
    <source>
        <dbReference type="Pfam" id="PF21544"/>
    </source>
</evidence>
<accession>A0AA51NBR1</accession>
<protein>
    <recommendedName>
        <fullName evidence="2">PorZ N-terminal beta-propeller domain-containing protein</fullName>
    </recommendedName>
</protein>